<feature type="transmembrane region" description="Helical" evidence="1">
    <location>
        <begin position="82"/>
        <end position="105"/>
    </location>
</feature>
<dbReference type="RefSeq" id="WP_048850095.1">
    <property type="nucleotide sequence ID" value="NZ_BALE01000039.1"/>
</dbReference>
<evidence type="ECO:0008006" key="4">
    <source>
        <dbReference type="Google" id="ProtNLM"/>
    </source>
</evidence>
<keyword evidence="1" id="KW-0472">Membrane</keyword>
<dbReference type="EMBL" id="BALE01000039">
    <property type="protein sequence ID" value="GAN55166.1"/>
    <property type="molecule type" value="Genomic_DNA"/>
</dbReference>
<dbReference type="OrthoDB" id="7187254at2"/>
<gene>
    <name evidence="2" type="ORF">Tasa_039_010</name>
</gene>
<dbReference type="Gene3D" id="1.10.10.1320">
    <property type="entry name" value="Anti-sigma factor, zinc-finger domain"/>
    <property type="match status" value="1"/>
</dbReference>
<evidence type="ECO:0000256" key="1">
    <source>
        <dbReference type="SAM" id="Phobius"/>
    </source>
</evidence>
<evidence type="ECO:0000313" key="2">
    <source>
        <dbReference type="EMBL" id="GAN55166.1"/>
    </source>
</evidence>
<evidence type="ECO:0000313" key="3">
    <source>
        <dbReference type="Proteomes" id="UP000032679"/>
    </source>
</evidence>
<dbReference type="AlphaFoldDB" id="A0A0D6MNZ4"/>
<keyword evidence="1" id="KW-1133">Transmembrane helix</keyword>
<proteinExistence type="predicted"/>
<comment type="caution">
    <text evidence="2">The sequence shown here is derived from an EMBL/GenBank/DDBJ whole genome shotgun (WGS) entry which is preliminary data.</text>
</comment>
<dbReference type="Proteomes" id="UP000032679">
    <property type="component" value="Unassembled WGS sequence"/>
</dbReference>
<protein>
    <recommendedName>
        <fullName evidence="4">Transmembrane anti-sigma factor</fullName>
    </recommendedName>
</protein>
<keyword evidence="3" id="KW-1185">Reference proteome</keyword>
<keyword evidence="1" id="KW-0812">Transmembrane</keyword>
<accession>A0A0D6MNZ4</accession>
<sequence>MTPPDRPVTEDDLQAWVDEHLSPERRRTVEAWLDANPDARRRVTAWRTERNLLRAAMEVELRQPVPARFDITRLKQRRGRHFSIPQMAASVLLALSVGLGGGWLLRDREVPLGLASVEQEATIVHDAGKGSTIAEGNVAQLAAWGGRTLGRPVRPPNLSAAGYHLAGGQLVTTDHGPACVFVYNDENGALISLFVRPMYGRDMTSPMRPMQHMPGYIWAQDGLGISMISDASVRNLHILANRARDLMAGAS</sequence>
<dbReference type="InterPro" id="IPR041916">
    <property type="entry name" value="Anti_sigma_zinc_sf"/>
</dbReference>
<organism evidence="2 3">
    <name type="scientific">Tanticharoenia sakaeratensis NBRC 103193</name>
    <dbReference type="NCBI Taxonomy" id="1231623"/>
    <lineage>
        <taxon>Bacteria</taxon>
        <taxon>Pseudomonadati</taxon>
        <taxon>Pseudomonadota</taxon>
        <taxon>Alphaproteobacteria</taxon>
        <taxon>Acetobacterales</taxon>
        <taxon>Acetobacteraceae</taxon>
        <taxon>Tanticharoenia</taxon>
    </lineage>
</organism>
<name>A0A0D6MNZ4_9PROT</name>
<dbReference type="STRING" id="1231623.Tasa_039_010"/>
<reference evidence="2 3" key="1">
    <citation type="submission" date="2012-10" db="EMBL/GenBank/DDBJ databases">
        <title>Genome sequencing of Tanticharoenia sakaeratensis NBRC 103193.</title>
        <authorList>
            <person name="Azuma Y."/>
            <person name="Hadano H."/>
            <person name="Hirakawa H."/>
            <person name="Matsushita K."/>
        </authorList>
    </citation>
    <scope>NUCLEOTIDE SEQUENCE [LARGE SCALE GENOMIC DNA]</scope>
    <source>
        <strain evidence="2 3">NBRC 103193</strain>
    </source>
</reference>